<proteinExistence type="predicted"/>
<gene>
    <name evidence="1" type="ORF">Vadar_021444</name>
</gene>
<evidence type="ECO:0000313" key="2">
    <source>
        <dbReference type="Proteomes" id="UP000828048"/>
    </source>
</evidence>
<organism evidence="1 2">
    <name type="scientific">Vaccinium darrowii</name>
    <dbReference type="NCBI Taxonomy" id="229202"/>
    <lineage>
        <taxon>Eukaryota</taxon>
        <taxon>Viridiplantae</taxon>
        <taxon>Streptophyta</taxon>
        <taxon>Embryophyta</taxon>
        <taxon>Tracheophyta</taxon>
        <taxon>Spermatophyta</taxon>
        <taxon>Magnoliopsida</taxon>
        <taxon>eudicotyledons</taxon>
        <taxon>Gunneridae</taxon>
        <taxon>Pentapetalae</taxon>
        <taxon>asterids</taxon>
        <taxon>Ericales</taxon>
        <taxon>Ericaceae</taxon>
        <taxon>Vaccinioideae</taxon>
        <taxon>Vaccinieae</taxon>
        <taxon>Vaccinium</taxon>
    </lineage>
</organism>
<dbReference type="Proteomes" id="UP000828048">
    <property type="component" value="Chromosome 11"/>
</dbReference>
<sequence length="639" mass="70144">MFNNQSGLGQENNFRKNSVEFTKTPFENGAPTLENPFNISQPVDDYSLHYIYSSGSKYCADVKRKGKGVINIDDENPSSNRMKPTSPVLTKQVNSNLNELRGGCNVGGTVQSPLEAQDKSYPKLSECQSTDIWTRIRETSKRNVLQSSSQNFIPKYYHDELKEVSKDEYRKSLQSKKGKEISILGGSALSTTNSDINKYKSILWNAQVCGGKSTDIQASNSPHIDLNGIANWIQTGKTTGGLYSNIQGGGENQTFQSYANSNFTEQSPQMNSNTSPQFWNAQGYGGKNTDTQASNTPHIDLKGIANWIQTGKTTGVLYSNIQGGGENQTFESFANNNFTEQPPQMNFNTSPQLYDQGCQNTEFGTNPSFNFGNGHGIDSVNGNGNGNYGMNSPQLYQGCQNSEFANNPSFNFGNGVGIDGLNGNGNGMGIEKGNGEGSIVILDNEEDLSEIWEDLNPLPPVPVFDEDADCYILPDSQNKSCTDQVIDAGSGQQVGEISVDDFLEGFIAGEGNPNQQSTFVENANVSTMGGFSVEGTFDNEEEAARAYDLVSLKYWGIYATTNFPISCYEEELLQVAHMTDQEILTCVRSYLYGFFDQAWKEGMTKEEAEINRNASVELFLGSSAAFILEFSLCRCRMKP</sequence>
<comment type="caution">
    <text evidence="1">The sequence shown here is derived from an EMBL/GenBank/DDBJ whole genome shotgun (WGS) entry which is preliminary data.</text>
</comment>
<keyword evidence="2" id="KW-1185">Reference proteome</keyword>
<evidence type="ECO:0000313" key="1">
    <source>
        <dbReference type="EMBL" id="KAH7855121.1"/>
    </source>
</evidence>
<name>A0ACB7YP39_9ERIC</name>
<dbReference type="EMBL" id="CM037161">
    <property type="protein sequence ID" value="KAH7855121.1"/>
    <property type="molecule type" value="Genomic_DNA"/>
</dbReference>
<protein>
    <submittedName>
        <fullName evidence="1">Uncharacterized protein</fullName>
    </submittedName>
</protein>
<reference evidence="1 2" key="1">
    <citation type="journal article" date="2021" name="Hortic Res">
        <title>High-quality reference genome and annotation aids understanding of berry development for evergreen blueberry (Vaccinium darrowii).</title>
        <authorList>
            <person name="Yu J."/>
            <person name="Hulse-Kemp A.M."/>
            <person name="Babiker E."/>
            <person name="Staton M."/>
        </authorList>
    </citation>
    <scope>NUCLEOTIDE SEQUENCE [LARGE SCALE GENOMIC DNA]</scope>
    <source>
        <strain evidence="2">cv. NJ 8807/NJ 8810</strain>
        <tissue evidence="1">Young leaf</tissue>
    </source>
</reference>
<accession>A0ACB7YP39</accession>